<evidence type="ECO:0000313" key="2">
    <source>
        <dbReference type="EMBL" id="KAJ8350558.1"/>
    </source>
</evidence>
<evidence type="ECO:0000256" key="1">
    <source>
        <dbReference type="SAM" id="MobiDB-lite"/>
    </source>
</evidence>
<proteinExistence type="predicted"/>
<organism evidence="2 3">
    <name type="scientific">Synaphobranchus kaupii</name>
    <name type="common">Kaup's arrowtooth eel</name>
    <dbReference type="NCBI Taxonomy" id="118154"/>
    <lineage>
        <taxon>Eukaryota</taxon>
        <taxon>Metazoa</taxon>
        <taxon>Chordata</taxon>
        <taxon>Craniata</taxon>
        <taxon>Vertebrata</taxon>
        <taxon>Euteleostomi</taxon>
        <taxon>Actinopterygii</taxon>
        <taxon>Neopterygii</taxon>
        <taxon>Teleostei</taxon>
        <taxon>Anguilliformes</taxon>
        <taxon>Synaphobranchidae</taxon>
        <taxon>Synaphobranchus</taxon>
    </lineage>
</organism>
<dbReference type="AlphaFoldDB" id="A0A9Q1IS59"/>
<name>A0A9Q1IS59_SYNKA</name>
<comment type="caution">
    <text evidence="2">The sequence shown here is derived from an EMBL/GenBank/DDBJ whole genome shotgun (WGS) entry which is preliminary data.</text>
</comment>
<gene>
    <name evidence="2" type="ORF">SKAU_G00256880</name>
</gene>
<dbReference type="Proteomes" id="UP001152622">
    <property type="component" value="Chromosome 9"/>
</dbReference>
<dbReference type="EMBL" id="JAINUF010000009">
    <property type="protein sequence ID" value="KAJ8350558.1"/>
    <property type="molecule type" value="Genomic_DNA"/>
</dbReference>
<reference evidence="2" key="1">
    <citation type="journal article" date="2023" name="Science">
        <title>Genome structures resolve the early diversification of teleost fishes.</title>
        <authorList>
            <person name="Parey E."/>
            <person name="Louis A."/>
            <person name="Montfort J."/>
            <person name="Bouchez O."/>
            <person name="Roques C."/>
            <person name="Iampietro C."/>
            <person name="Lluch J."/>
            <person name="Castinel A."/>
            <person name="Donnadieu C."/>
            <person name="Desvignes T."/>
            <person name="Floi Bucao C."/>
            <person name="Jouanno E."/>
            <person name="Wen M."/>
            <person name="Mejri S."/>
            <person name="Dirks R."/>
            <person name="Jansen H."/>
            <person name="Henkel C."/>
            <person name="Chen W.J."/>
            <person name="Zahm M."/>
            <person name="Cabau C."/>
            <person name="Klopp C."/>
            <person name="Thompson A.W."/>
            <person name="Robinson-Rechavi M."/>
            <person name="Braasch I."/>
            <person name="Lecointre G."/>
            <person name="Bobe J."/>
            <person name="Postlethwait J.H."/>
            <person name="Berthelot C."/>
            <person name="Roest Crollius H."/>
            <person name="Guiguen Y."/>
        </authorList>
    </citation>
    <scope>NUCLEOTIDE SEQUENCE</scope>
    <source>
        <strain evidence="2">WJC10195</strain>
    </source>
</reference>
<sequence>MRKQTPVQERGRGSEAPEASLLTGKVTPETAARPLGQRQDIFLERLWLQSTKAAESLFQMQVGKPAGGALRDLNRSGRRAAPCVADASAVGGQILDLRGPQEKV</sequence>
<feature type="region of interest" description="Disordered" evidence="1">
    <location>
        <begin position="1"/>
        <end position="33"/>
    </location>
</feature>
<accession>A0A9Q1IS59</accession>
<keyword evidence="3" id="KW-1185">Reference proteome</keyword>
<evidence type="ECO:0000313" key="3">
    <source>
        <dbReference type="Proteomes" id="UP001152622"/>
    </source>
</evidence>
<protein>
    <submittedName>
        <fullName evidence="2">Uncharacterized protein</fullName>
    </submittedName>
</protein>